<dbReference type="Proteomes" id="UP000315525">
    <property type="component" value="Unassembled WGS sequence"/>
</dbReference>
<reference evidence="2 3" key="1">
    <citation type="submission" date="2019-03" db="EMBL/GenBank/DDBJ databases">
        <title>Metabolic potential of uncultured bacteria and archaea associated with petroleum seepage in deep-sea sediments.</title>
        <authorList>
            <person name="Dong X."/>
            <person name="Hubert C."/>
        </authorList>
    </citation>
    <scope>NUCLEOTIDE SEQUENCE [LARGE SCALE GENOMIC DNA]</scope>
    <source>
        <strain evidence="2">E44_bin18</strain>
    </source>
</reference>
<protein>
    <submittedName>
        <fullName evidence="2">Nucleotidyltransferase domain-containing protein</fullName>
    </submittedName>
</protein>
<gene>
    <name evidence="2" type="ORF">E3J62_00650</name>
</gene>
<feature type="domain" description="Polymerase nucleotidyl transferase" evidence="1">
    <location>
        <begin position="16"/>
        <end position="61"/>
    </location>
</feature>
<name>A0A523UZ91_UNCT6</name>
<evidence type="ECO:0000259" key="1">
    <source>
        <dbReference type="Pfam" id="PF01909"/>
    </source>
</evidence>
<proteinExistence type="predicted"/>
<dbReference type="Pfam" id="PF01909">
    <property type="entry name" value="NTP_transf_2"/>
    <property type="match status" value="1"/>
</dbReference>
<comment type="caution">
    <text evidence="2">The sequence shown here is derived from an EMBL/GenBank/DDBJ whole genome shotgun (WGS) entry which is preliminary data.</text>
</comment>
<dbReference type="Gene3D" id="3.30.460.10">
    <property type="entry name" value="Beta Polymerase, domain 2"/>
    <property type="match status" value="1"/>
</dbReference>
<sequence>MATSEITEVIQFLGDCLEERGLDVSKIILFGSQMRGGAGDESDVDLVIVSKDFRTKDIFERVGAVRHAVAVTIKRFMVPLDVVGLTPEEFESESLLVARYASEGEVVYESRK</sequence>
<dbReference type="InterPro" id="IPR002934">
    <property type="entry name" value="Polymerase_NTP_transf_dom"/>
</dbReference>
<evidence type="ECO:0000313" key="2">
    <source>
        <dbReference type="EMBL" id="TET47739.1"/>
    </source>
</evidence>
<keyword evidence="2" id="KW-0808">Transferase</keyword>
<accession>A0A523UZ91</accession>
<dbReference type="GO" id="GO:0016779">
    <property type="term" value="F:nucleotidyltransferase activity"/>
    <property type="evidence" value="ECO:0007669"/>
    <property type="project" value="InterPro"/>
</dbReference>
<dbReference type="PANTHER" id="PTHR43449">
    <property type="entry name" value="NUCLEOTIDYLTRANSFERASE"/>
    <property type="match status" value="1"/>
</dbReference>
<dbReference type="PANTHER" id="PTHR43449:SF1">
    <property type="entry name" value="POLYMERASE BETA NUCLEOTIDYLTRANSFERASE DOMAIN-CONTAINING PROTEIN"/>
    <property type="match status" value="1"/>
</dbReference>
<organism evidence="2 3">
    <name type="scientific">candidate division TA06 bacterium</name>
    <dbReference type="NCBI Taxonomy" id="2250710"/>
    <lineage>
        <taxon>Bacteria</taxon>
        <taxon>Bacteria division TA06</taxon>
    </lineage>
</organism>
<evidence type="ECO:0000313" key="3">
    <source>
        <dbReference type="Proteomes" id="UP000315525"/>
    </source>
</evidence>
<dbReference type="SUPFAM" id="SSF81301">
    <property type="entry name" value="Nucleotidyltransferase"/>
    <property type="match status" value="1"/>
</dbReference>
<dbReference type="InterPro" id="IPR043519">
    <property type="entry name" value="NT_sf"/>
</dbReference>
<dbReference type="CDD" id="cd05403">
    <property type="entry name" value="NT_KNTase_like"/>
    <property type="match status" value="1"/>
</dbReference>
<dbReference type="AlphaFoldDB" id="A0A523UZ91"/>
<dbReference type="EMBL" id="SOJN01000010">
    <property type="protein sequence ID" value="TET47739.1"/>
    <property type="molecule type" value="Genomic_DNA"/>
</dbReference>